<keyword evidence="1" id="KW-0472">Membrane</keyword>
<accession>A0A2K8NXI8</accession>
<feature type="transmembrane region" description="Helical" evidence="1">
    <location>
        <begin position="558"/>
        <end position="581"/>
    </location>
</feature>
<dbReference type="EMBL" id="CP024963">
    <property type="protein sequence ID" value="ATZ17461.1"/>
    <property type="molecule type" value="Genomic_DNA"/>
</dbReference>
<name>A0A2K8NXI8_9MOLU</name>
<dbReference type="OrthoDB" id="392595at2"/>
<dbReference type="RefSeq" id="WP_100618551.1">
    <property type="nucleotide sequence ID" value="NZ_CP024963.1"/>
</dbReference>
<evidence type="ECO:0000313" key="2">
    <source>
        <dbReference type="EMBL" id="ATZ17461.1"/>
    </source>
</evidence>
<feature type="transmembrane region" description="Helical" evidence="1">
    <location>
        <begin position="57"/>
        <end position="76"/>
    </location>
</feature>
<evidence type="ECO:0000313" key="3">
    <source>
        <dbReference type="Proteomes" id="UP000232063"/>
    </source>
</evidence>
<protein>
    <submittedName>
        <fullName evidence="2">Uncharacterized protein</fullName>
    </submittedName>
</protein>
<organism evidence="2 3">
    <name type="scientific">Williamsoniiplasma luminosum</name>
    <dbReference type="NCBI Taxonomy" id="214888"/>
    <lineage>
        <taxon>Bacteria</taxon>
        <taxon>Bacillati</taxon>
        <taxon>Mycoplasmatota</taxon>
        <taxon>Mollicutes</taxon>
        <taxon>Entomoplasmatales</taxon>
        <taxon>Williamsoniiplasma</taxon>
    </lineage>
</organism>
<proteinExistence type="predicted"/>
<sequence length="587" mass="68133">MMQLTIFKYFYRSTLKSKFLWISSVLFGLIFLIILSIFTFALQGDSIVLTQWSSLEMILLFLIAIAQITAMNLYIFSKYFSNSKKDGTMSLEIRSGISKTKIFFERILLSKAWTIGMYIFFTMIVLIFGLSTSSLVYSTFLMNLSVGFIVVFLYDLFLTAILATLSTFSLNLSLGMFGVLIFLLSGITPLVPSIGQMIDKTWTSHYTTSKKAYNDYESYIIANDVRTLANKNPGGFTEKMLNSYPSLKDSISWRKNYNGTASDKYVPLTEKEIYDIGISGLLTEFTDGIDRDNKGRHYKYNDNNEFKNSDILKHLNDVKGIFPQQVYNSSNYYGEKTWEKSFYHTITPSRPNLKFDFAFDSKYGFNNLYKKLNENEQDQEKKEFYKIIDRIIKNSFVIFNGDHMFLDSRNWDDWNIIINKNGSNEQDKNKWLENVTITVGARMYQTAFIKAINSAINLPYPVNQNNVEQDLSTYYYKTKIDSYMNPWTMFNKILSANYYGDDLIGNRIEQEAFNKSWVDKEVILELNNNKEGKNEIFNDLNSSNFVKLEIKDKVFNPIIAIVVYGLILILITIGTFFIFNLKMKKEH</sequence>
<feature type="transmembrane region" description="Helical" evidence="1">
    <location>
        <begin position="108"/>
        <end position="128"/>
    </location>
</feature>
<keyword evidence="3" id="KW-1185">Reference proteome</keyword>
<keyword evidence="1" id="KW-1133">Transmembrane helix</keyword>
<gene>
    <name evidence="2" type="ORF">ELUMI_v1c07390</name>
</gene>
<evidence type="ECO:0000256" key="1">
    <source>
        <dbReference type="SAM" id="Phobius"/>
    </source>
</evidence>
<reference evidence="2 3" key="1">
    <citation type="submission" date="2017-11" db="EMBL/GenBank/DDBJ databases">
        <title>Genome sequence of Entomoplasma luminosum PIMN-1 (ATCC 49195).</title>
        <authorList>
            <person name="Lo W.-S."/>
            <person name="Gasparich G.E."/>
            <person name="Kuo C.-H."/>
        </authorList>
    </citation>
    <scope>NUCLEOTIDE SEQUENCE [LARGE SCALE GENOMIC DNA]</scope>
    <source>
        <strain evidence="2 3">PIMN-1</strain>
    </source>
</reference>
<feature type="transmembrane region" description="Helical" evidence="1">
    <location>
        <begin position="20"/>
        <end position="42"/>
    </location>
</feature>
<dbReference type="KEGG" id="elj:ELUMI_v1c07390"/>
<feature type="transmembrane region" description="Helical" evidence="1">
    <location>
        <begin position="172"/>
        <end position="191"/>
    </location>
</feature>
<dbReference type="AlphaFoldDB" id="A0A2K8NXI8"/>
<dbReference type="Proteomes" id="UP000232063">
    <property type="component" value="Chromosome"/>
</dbReference>
<feature type="transmembrane region" description="Helical" evidence="1">
    <location>
        <begin position="140"/>
        <end position="165"/>
    </location>
</feature>
<keyword evidence="1" id="KW-0812">Transmembrane</keyword>